<feature type="compositionally biased region" description="Basic and acidic residues" evidence="1">
    <location>
        <begin position="363"/>
        <end position="373"/>
    </location>
</feature>
<organism evidence="2">
    <name type="scientific">Tanacetum cinerariifolium</name>
    <name type="common">Dalmatian daisy</name>
    <name type="synonym">Chrysanthemum cinerariifolium</name>
    <dbReference type="NCBI Taxonomy" id="118510"/>
    <lineage>
        <taxon>Eukaryota</taxon>
        <taxon>Viridiplantae</taxon>
        <taxon>Streptophyta</taxon>
        <taxon>Embryophyta</taxon>
        <taxon>Tracheophyta</taxon>
        <taxon>Spermatophyta</taxon>
        <taxon>Magnoliopsida</taxon>
        <taxon>eudicotyledons</taxon>
        <taxon>Gunneridae</taxon>
        <taxon>Pentapetalae</taxon>
        <taxon>asterids</taxon>
        <taxon>campanulids</taxon>
        <taxon>Asterales</taxon>
        <taxon>Asteraceae</taxon>
        <taxon>Asteroideae</taxon>
        <taxon>Anthemideae</taxon>
        <taxon>Anthemidinae</taxon>
        <taxon>Tanacetum</taxon>
    </lineage>
</organism>
<dbReference type="EMBL" id="BKCJ010001335">
    <property type="protein sequence ID" value="GEU40677.1"/>
    <property type="molecule type" value="Genomic_DNA"/>
</dbReference>
<feature type="compositionally biased region" description="Basic residues" evidence="1">
    <location>
        <begin position="345"/>
        <end position="356"/>
    </location>
</feature>
<gene>
    <name evidence="2" type="ORF">Tci_012655</name>
</gene>
<evidence type="ECO:0000256" key="1">
    <source>
        <dbReference type="SAM" id="MobiDB-lite"/>
    </source>
</evidence>
<name>A0A6L2JVU0_TANCI</name>
<accession>A0A6L2JVU0</accession>
<protein>
    <submittedName>
        <fullName evidence="2">Uncharacterized protein</fullName>
    </submittedName>
</protein>
<comment type="caution">
    <text evidence="2">The sequence shown here is derived from an EMBL/GenBank/DDBJ whole genome shotgun (WGS) entry which is preliminary data.</text>
</comment>
<dbReference type="AlphaFoldDB" id="A0A6L2JVU0"/>
<sequence>MVAYLEKSEGSEGFHQIINFLSASHIKYALTKNLTIYASLIEQVWKTAALSTIEDEVMAITATIDRNVKVLITEAFIRRHLKLSDSEGLSTLPTEEIFQQLLLWGIQRKVYSSALTKLILRVKKLEQTVKTSKARRKARIFILEDEDAEDPSKQRRSLIEELDMDVVIYLVLPHAAVQGRKLDDTQVNGQPEYQLGVYSAAKARDKARKLHKEELARFNAEQKAIDIARKEKVVAEGDQAHDIDWSDPAVIRYHTLQNRPRSVAEVRKSMCIYLKNQGGFKLSHFKGMSYEDITPIFEKVWDQIHSFVPMNYELEVQRSKRTVQEVERQSTEEEKGKKSDDSSKPTRKKTLARKRAGGNDSQESVKKQNLEDDTEKKELKAYSDIVSEDEFVMKVESLATKYPIIDWKTHVQTEHFMYYQIIREDRSSKNYKIFSEMLDDFDRQDVMDLYRLIEERYITTSPEGYDLMLWGDLKTLFEPDEKNEL</sequence>
<evidence type="ECO:0000313" key="2">
    <source>
        <dbReference type="EMBL" id="GEU40677.1"/>
    </source>
</evidence>
<feature type="compositionally biased region" description="Basic and acidic residues" evidence="1">
    <location>
        <begin position="319"/>
        <end position="344"/>
    </location>
</feature>
<reference evidence="2" key="1">
    <citation type="journal article" date="2019" name="Sci. Rep.">
        <title>Draft genome of Tanacetum cinerariifolium, the natural source of mosquito coil.</title>
        <authorList>
            <person name="Yamashiro T."/>
            <person name="Shiraishi A."/>
            <person name="Satake H."/>
            <person name="Nakayama K."/>
        </authorList>
    </citation>
    <scope>NUCLEOTIDE SEQUENCE</scope>
</reference>
<feature type="region of interest" description="Disordered" evidence="1">
    <location>
        <begin position="319"/>
        <end position="373"/>
    </location>
</feature>
<proteinExistence type="predicted"/>